<protein>
    <submittedName>
        <fullName evidence="1">Uncharacterized protein</fullName>
    </submittedName>
</protein>
<reference evidence="1 2" key="1">
    <citation type="submission" date="2016-10" db="EMBL/GenBank/DDBJ databases">
        <authorList>
            <person name="Varghese N."/>
            <person name="Submissions S."/>
        </authorList>
    </citation>
    <scope>NUCLEOTIDE SEQUENCE [LARGE SCALE GENOMIC DNA]</scope>
    <source>
        <strain evidence="1 2">DSM 16643</strain>
    </source>
</reference>
<evidence type="ECO:0000313" key="2">
    <source>
        <dbReference type="Proteomes" id="UP000323439"/>
    </source>
</evidence>
<dbReference type="EMBL" id="FMXB01000022">
    <property type="protein sequence ID" value="SDA68741.1"/>
    <property type="molecule type" value="Genomic_DNA"/>
</dbReference>
<accession>A0A1G5XEB2</accession>
<dbReference type="RefSeq" id="WP_149732665.1">
    <property type="nucleotide sequence ID" value="NZ_FMXB01000022.1"/>
</dbReference>
<keyword evidence="2" id="KW-1185">Reference proteome</keyword>
<proteinExistence type="predicted"/>
<dbReference type="AlphaFoldDB" id="A0A1G5XEB2"/>
<name>A0A1G5XEB2_9EURY</name>
<evidence type="ECO:0000313" key="1">
    <source>
        <dbReference type="EMBL" id="SDA68741.1"/>
    </source>
</evidence>
<gene>
    <name evidence="1" type="ORF">SAMN02910315_02185</name>
</gene>
<sequence>MNDEYISESDDIIRECAKLEYNEGMEKAYQMGYELGFKIGYKKGKLKTIRYLKDIINKNPDITAEELSQILNQRIKILEKKDNE</sequence>
<organism evidence="1 2">
    <name type="scientific">Methanobrevibacter millerae</name>
    <dbReference type="NCBI Taxonomy" id="230361"/>
    <lineage>
        <taxon>Archaea</taxon>
        <taxon>Methanobacteriati</taxon>
        <taxon>Methanobacteriota</taxon>
        <taxon>Methanomada group</taxon>
        <taxon>Methanobacteria</taxon>
        <taxon>Methanobacteriales</taxon>
        <taxon>Methanobacteriaceae</taxon>
        <taxon>Methanobrevibacter</taxon>
    </lineage>
</organism>
<dbReference type="Proteomes" id="UP000323439">
    <property type="component" value="Unassembled WGS sequence"/>
</dbReference>